<evidence type="ECO:0000313" key="1">
    <source>
        <dbReference type="EMBL" id="ABJ12099.1"/>
    </source>
</evidence>
<organism evidence="1 2">
    <name type="scientific">Pseudomonas aeruginosa (strain UCBPP-PA14)</name>
    <dbReference type="NCBI Taxonomy" id="208963"/>
    <lineage>
        <taxon>Bacteria</taxon>
        <taxon>Pseudomonadati</taxon>
        <taxon>Pseudomonadota</taxon>
        <taxon>Gammaproteobacteria</taxon>
        <taxon>Pseudomonadales</taxon>
        <taxon>Pseudomonadaceae</taxon>
        <taxon>Pseudomonas</taxon>
    </lineage>
</organism>
<sequence>MRRFKQQLAGRPAAAEIPLKRWLGVASHRCPAGPKRRRHDVMTCPSTQLRLAPITTGLVRRNPRILLSGPHQPTLVRYLEGWPKRWNGSRTFLIQFAQDGKDLARFPSDAFDFAVVQTPGAEDLDLVVRQLIRVARQGLITRRILR</sequence>
<proteinExistence type="predicted"/>
<dbReference type="Proteomes" id="UP000000653">
    <property type="component" value="Chromosome"/>
</dbReference>
<protein>
    <submittedName>
        <fullName evidence="1">Uncharacterized protein</fullName>
    </submittedName>
</protein>
<dbReference type="AlphaFoldDB" id="A0A0H2ZCW5"/>
<dbReference type="EMBL" id="CP000438">
    <property type="protein sequence ID" value="ABJ12099.1"/>
    <property type="molecule type" value="Genomic_DNA"/>
</dbReference>
<dbReference type="HOGENOM" id="CLU_148657_0_0_6"/>
<accession>A0A0H2ZCW5</accession>
<gene>
    <name evidence="1" type="ordered locus">PA14_27120</name>
</gene>
<reference evidence="1 2" key="1">
    <citation type="journal article" date="2006" name="Genome Biol.">
        <title>Genomic analysis reveals that Pseudomonas aeruginosa virulence is combinatorial.</title>
        <authorList>
            <person name="Lee D.G."/>
            <person name="Urbach J.M."/>
            <person name="Wu G."/>
            <person name="Liberati N.T."/>
            <person name="Feinbaum R.L."/>
            <person name="Miyata S."/>
            <person name="Diggins L.T."/>
            <person name="He J."/>
            <person name="Saucier M."/>
            <person name="Deziel E."/>
            <person name="Friedman L."/>
            <person name="Li L."/>
            <person name="Grills G."/>
            <person name="Montgomery K."/>
            <person name="Kucherlapati R."/>
            <person name="Rahme L.G."/>
            <person name="Ausubel F.M."/>
        </authorList>
    </citation>
    <scope>NUCLEOTIDE SEQUENCE [LARGE SCALE GENOMIC DNA]</scope>
    <source>
        <strain evidence="1 2">UCBPP-PA14</strain>
    </source>
</reference>
<dbReference type="BioCyc" id="PAER208963:G1G74-2252-MONOMER"/>
<dbReference type="KEGG" id="pau:PA14_27120"/>
<evidence type="ECO:0000313" key="2">
    <source>
        <dbReference type="Proteomes" id="UP000000653"/>
    </source>
</evidence>
<name>A0A0H2ZCW5_PSEAB</name>